<name>A0A225VBD1_9STRA</name>
<dbReference type="OrthoDB" id="127421at2759"/>
<dbReference type="AlphaFoldDB" id="A0A225VBD1"/>
<evidence type="ECO:0000313" key="2">
    <source>
        <dbReference type="Proteomes" id="UP000198211"/>
    </source>
</evidence>
<gene>
    <name evidence="1" type="ORF">PHMEG_00026783</name>
</gene>
<comment type="caution">
    <text evidence="1">The sequence shown here is derived from an EMBL/GenBank/DDBJ whole genome shotgun (WGS) entry which is preliminary data.</text>
</comment>
<organism evidence="1 2">
    <name type="scientific">Phytophthora megakarya</name>
    <dbReference type="NCBI Taxonomy" id="4795"/>
    <lineage>
        <taxon>Eukaryota</taxon>
        <taxon>Sar</taxon>
        <taxon>Stramenopiles</taxon>
        <taxon>Oomycota</taxon>
        <taxon>Peronosporomycetes</taxon>
        <taxon>Peronosporales</taxon>
        <taxon>Peronosporaceae</taxon>
        <taxon>Phytophthora</taxon>
    </lineage>
</organism>
<accession>A0A225VBD1</accession>
<evidence type="ECO:0000313" key="1">
    <source>
        <dbReference type="EMBL" id="OWZ01770.1"/>
    </source>
</evidence>
<evidence type="ECO:0008006" key="3">
    <source>
        <dbReference type="Google" id="ProtNLM"/>
    </source>
</evidence>
<reference evidence="2" key="1">
    <citation type="submission" date="2017-03" db="EMBL/GenBank/DDBJ databases">
        <title>Phytopthora megakarya and P. palmivora, two closely related causual agents of cacao black pod achieved similar genome size and gene model numbers by different mechanisms.</title>
        <authorList>
            <person name="Ali S."/>
            <person name="Shao J."/>
            <person name="Larry D.J."/>
            <person name="Kronmiller B."/>
            <person name="Shen D."/>
            <person name="Strem M.D."/>
            <person name="Melnick R.L."/>
            <person name="Guiltinan M.J."/>
            <person name="Tyler B.M."/>
            <person name="Meinhardt L.W."/>
            <person name="Bailey B.A."/>
        </authorList>
    </citation>
    <scope>NUCLEOTIDE SEQUENCE [LARGE SCALE GENOMIC DNA]</scope>
    <source>
        <strain evidence="2">zdho120</strain>
    </source>
</reference>
<keyword evidence="2" id="KW-1185">Reference proteome</keyword>
<sequence>MLTLRPYVNFATLGMFDEKASISDRKNWWEKFTNMSVQVRDWRGQLPKHVQSSWMNLSAEFRREYLKSRTSEPERYFMMRQKSSESALDYFYHLNGAAIKAGIKYRKSKKEREEHIKRFLKNMKDAQLKVVMRKQRFKDLEDLVYVQRCCRRRV</sequence>
<proteinExistence type="predicted"/>
<protein>
    <recommendedName>
        <fullName evidence="3">Retrotransposon gag domain-containing protein</fullName>
    </recommendedName>
</protein>
<dbReference type="EMBL" id="NBNE01006616">
    <property type="protein sequence ID" value="OWZ01770.1"/>
    <property type="molecule type" value="Genomic_DNA"/>
</dbReference>
<dbReference type="Proteomes" id="UP000198211">
    <property type="component" value="Unassembled WGS sequence"/>
</dbReference>